<proteinExistence type="predicted"/>
<evidence type="ECO:0000313" key="2">
    <source>
        <dbReference type="EMBL" id="GAA0310829.1"/>
    </source>
</evidence>
<dbReference type="RefSeq" id="WP_201503973.1">
    <property type="nucleotide sequence ID" value="NZ_BAAAFR010000001.1"/>
</dbReference>
<organism evidence="2 3">
    <name type="scientific">Psychrobacter aestuarii</name>
    <dbReference type="NCBI Taxonomy" id="556327"/>
    <lineage>
        <taxon>Bacteria</taxon>
        <taxon>Pseudomonadati</taxon>
        <taxon>Pseudomonadota</taxon>
        <taxon>Gammaproteobacteria</taxon>
        <taxon>Moraxellales</taxon>
        <taxon>Moraxellaceae</taxon>
        <taxon>Psychrobacter</taxon>
    </lineage>
</organism>
<sequence length="367" mass="41159">MTYISPTRVSMYDFLYQDIQPTVSLLADITRLSLPQTRLVMDEALQAILSALLAYQQAYGGQAVCKKLFARSAIKELRQYNSMNFKTINAAFYHRHDVTDALFGDSARVAKASERISARTQVPIAKVQILLCTLGAIALRELAILAHYSRLDFDEVDTWFALQPQFLYNQKRGIEALPDEVHALPTITCIVSEDVIPPDFDRDWHTLTGFNSTGNPAHNVPQSSSHYLTAIGRSPNHLLQNNQNDMLMFLQIPNINVPHQRWLVQLAKVSDIYLSRNRLRINSEPATPPAPPLVSLALLSGINNSVPNEQINHDEAPNPPLWRHPVILLVIVVIGILGALATVKYQMKNDHLQPQPTVQTAERTAEH</sequence>
<evidence type="ECO:0000256" key="1">
    <source>
        <dbReference type="SAM" id="Phobius"/>
    </source>
</evidence>
<keyword evidence="1" id="KW-0472">Membrane</keyword>
<dbReference type="EMBL" id="BAAAFR010000001">
    <property type="protein sequence ID" value="GAA0310829.1"/>
    <property type="molecule type" value="Genomic_DNA"/>
</dbReference>
<keyword evidence="1" id="KW-0812">Transmembrane</keyword>
<comment type="caution">
    <text evidence="2">The sequence shown here is derived from an EMBL/GenBank/DDBJ whole genome shotgun (WGS) entry which is preliminary data.</text>
</comment>
<feature type="transmembrane region" description="Helical" evidence="1">
    <location>
        <begin position="321"/>
        <end position="343"/>
    </location>
</feature>
<keyword evidence="1" id="KW-1133">Transmembrane helix</keyword>
<gene>
    <name evidence="2" type="ORF">GCM10009129_05180</name>
</gene>
<protein>
    <submittedName>
        <fullName evidence="2">Uncharacterized protein</fullName>
    </submittedName>
</protein>
<name>A0ABN0VMM7_9GAMM</name>
<accession>A0ABN0VMM7</accession>
<keyword evidence="3" id="KW-1185">Reference proteome</keyword>
<evidence type="ECO:0000313" key="3">
    <source>
        <dbReference type="Proteomes" id="UP001501787"/>
    </source>
</evidence>
<reference evidence="2 3" key="1">
    <citation type="journal article" date="2019" name="Int. J. Syst. Evol. Microbiol.">
        <title>The Global Catalogue of Microorganisms (GCM) 10K type strain sequencing project: providing services to taxonomists for standard genome sequencing and annotation.</title>
        <authorList>
            <consortium name="The Broad Institute Genomics Platform"/>
            <consortium name="The Broad Institute Genome Sequencing Center for Infectious Disease"/>
            <person name="Wu L."/>
            <person name="Ma J."/>
        </authorList>
    </citation>
    <scope>NUCLEOTIDE SEQUENCE [LARGE SCALE GENOMIC DNA]</scope>
    <source>
        <strain evidence="2 3">JCM 16343</strain>
    </source>
</reference>
<dbReference type="Proteomes" id="UP001501787">
    <property type="component" value="Unassembled WGS sequence"/>
</dbReference>